<proteinExistence type="predicted"/>
<dbReference type="PANTHER" id="PTHR38471">
    <property type="entry name" value="FOUR HELIX BUNDLE PROTEIN"/>
    <property type="match status" value="1"/>
</dbReference>
<dbReference type="Gene3D" id="1.20.1440.60">
    <property type="entry name" value="23S rRNA-intervening sequence"/>
    <property type="match status" value="1"/>
</dbReference>
<dbReference type="InterPro" id="IPR036583">
    <property type="entry name" value="23S_rRNA_IVS_sf"/>
</dbReference>
<dbReference type="PIRSF" id="PIRSF035652">
    <property type="entry name" value="CHP02436"/>
    <property type="match status" value="1"/>
</dbReference>
<dbReference type="Pfam" id="PF05635">
    <property type="entry name" value="23S_rRNA_IVP"/>
    <property type="match status" value="1"/>
</dbReference>
<dbReference type="AlphaFoldDB" id="A0A1J5REF2"/>
<dbReference type="NCBIfam" id="TIGR02436">
    <property type="entry name" value="four helix bundle protein"/>
    <property type="match status" value="1"/>
</dbReference>
<reference evidence="1" key="1">
    <citation type="submission" date="2016-10" db="EMBL/GenBank/DDBJ databases">
        <title>Sequence of Gallionella enrichment culture.</title>
        <authorList>
            <person name="Poehlein A."/>
            <person name="Muehling M."/>
            <person name="Daniel R."/>
        </authorList>
    </citation>
    <scope>NUCLEOTIDE SEQUENCE</scope>
</reference>
<dbReference type="PANTHER" id="PTHR38471:SF2">
    <property type="entry name" value="FOUR HELIX BUNDLE PROTEIN"/>
    <property type="match status" value="1"/>
</dbReference>
<sequence length="123" mass="14218">MSRLSNDLRDRCKQFGSRIIRFYSGLPKDREEVRILGKQLLRSGTSVAAHAREASRARSDAEFCSKLEGLLQEADESQLWIEYLRDDCQIEGERVEHLHNESRELLAIFTTIVINTKRRSAQP</sequence>
<gene>
    <name evidence="1" type="ORF">GALL_277210</name>
</gene>
<dbReference type="EMBL" id="MLJW01000294">
    <property type="protein sequence ID" value="OIQ90383.1"/>
    <property type="molecule type" value="Genomic_DNA"/>
</dbReference>
<dbReference type="InterPro" id="IPR012657">
    <property type="entry name" value="23S_rRNA-intervening_sequence"/>
</dbReference>
<evidence type="ECO:0008006" key="2">
    <source>
        <dbReference type="Google" id="ProtNLM"/>
    </source>
</evidence>
<evidence type="ECO:0000313" key="1">
    <source>
        <dbReference type="EMBL" id="OIQ90383.1"/>
    </source>
</evidence>
<accession>A0A1J5REF2</accession>
<dbReference type="SUPFAM" id="SSF158446">
    <property type="entry name" value="IVS-encoded protein-like"/>
    <property type="match status" value="1"/>
</dbReference>
<protein>
    <recommendedName>
        <fullName evidence="2">Four helix bundle protein</fullName>
    </recommendedName>
</protein>
<organism evidence="1">
    <name type="scientific">mine drainage metagenome</name>
    <dbReference type="NCBI Taxonomy" id="410659"/>
    <lineage>
        <taxon>unclassified sequences</taxon>
        <taxon>metagenomes</taxon>
        <taxon>ecological metagenomes</taxon>
    </lineage>
</organism>
<comment type="caution">
    <text evidence="1">The sequence shown here is derived from an EMBL/GenBank/DDBJ whole genome shotgun (WGS) entry which is preliminary data.</text>
</comment>
<name>A0A1J5REF2_9ZZZZ</name>